<evidence type="ECO:0000256" key="4">
    <source>
        <dbReference type="ARBA" id="ARBA00023237"/>
    </source>
</evidence>
<dbReference type="PANTHER" id="PTHR37423:SF1">
    <property type="entry name" value="OUTER MEMBRANE PROTEIN ASSEMBLY FACTOR BAMD"/>
    <property type="match status" value="1"/>
</dbReference>
<accession>A0A179D140</accession>
<evidence type="ECO:0000256" key="5">
    <source>
        <dbReference type="ARBA" id="ARBA00023288"/>
    </source>
</evidence>
<evidence type="ECO:0000313" key="9">
    <source>
        <dbReference type="EMBL" id="OAQ15528.1"/>
    </source>
</evidence>
<dbReference type="InterPro" id="IPR039565">
    <property type="entry name" value="BamD-like"/>
</dbReference>
<comment type="subcellular location">
    <subcellularLocation>
        <location evidence="6">Cell outer membrane</location>
        <topology evidence="6">Lipid-anchor</topology>
    </subcellularLocation>
</comment>
<dbReference type="InterPro" id="IPR011990">
    <property type="entry name" value="TPR-like_helical_dom_sf"/>
</dbReference>
<evidence type="ECO:0000256" key="1">
    <source>
        <dbReference type="ARBA" id="ARBA00022729"/>
    </source>
</evidence>
<sequence length="259" mass="29444">MRKFTTLASVMLAGLLLAGCSSDKSKEFEGIPAQELYSKGQQYLENGDYNNAIRYLDAVDVRAMQGAYGEQILLSTIYAQYKLGEYHKALVLAEQFGRSYPHSSSMDYAHYLAALSNARLGDNFIQDFFRVNRSSRAVESINNAYGNFQAIVQRYPHSQYVQDSLNWMAYLKHRLAEHELKIAQFYMERDAYVAVVNRVSDMLRAYPDSKPTADALPLMQKSFEAMGIQDSAQKVAAMIEENKGKEYPSIKKPEYSPQF</sequence>
<feature type="domain" description="Outer membrane lipoprotein BamD-like" evidence="8">
    <location>
        <begin position="32"/>
        <end position="235"/>
    </location>
</feature>
<proteinExistence type="inferred from homology"/>
<evidence type="ECO:0000313" key="10">
    <source>
        <dbReference type="Proteomes" id="UP000078358"/>
    </source>
</evidence>
<evidence type="ECO:0000259" key="8">
    <source>
        <dbReference type="Pfam" id="PF13525"/>
    </source>
</evidence>
<evidence type="ECO:0000256" key="3">
    <source>
        <dbReference type="ARBA" id="ARBA00023139"/>
    </source>
</evidence>
<dbReference type="RefSeq" id="WP_025267235.1">
    <property type="nucleotide sequence ID" value="NZ_JACI01000001.1"/>
</dbReference>
<feature type="signal peptide" evidence="7">
    <location>
        <begin position="1"/>
        <end position="18"/>
    </location>
</feature>
<dbReference type="GO" id="GO:1990063">
    <property type="term" value="C:Bam protein complex"/>
    <property type="evidence" value="ECO:0007669"/>
    <property type="project" value="TreeGrafter"/>
</dbReference>
<dbReference type="CDD" id="cd15830">
    <property type="entry name" value="BamD"/>
    <property type="match status" value="1"/>
</dbReference>
<dbReference type="Gene3D" id="1.25.40.10">
    <property type="entry name" value="Tetratricopeptide repeat domain"/>
    <property type="match status" value="1"/>
</dbReference>
<dbReference type="PANTHER" id="PTHR37423">
    <property type="entry name" value="SOLUBLE LYTIC MUREIN TRANSGLYCOSYLASE-RELATED"/>
    <property type="match status" value="1"/>
</dbReference>
<keyword evidence="4 6" id="KW-0998">Cell outer membrane</keyword>
<dbReference type="GO" id="GO:0051205">
    <property type="term" value="P:protein insertion into membrane"/>
    <property type="evidence" value="ECO:0007669"/>
    <property type="project" value="UniProtKB-UniRule"/>
</dbReference>
<name>A0A179D140_BIBTR</name>
<comment type="caution">
    <text evidence="9">The sequence shown here is derived from an EMBL/GenBank/DDBJ whole genome shotgun (WGS) entry which is preliminary data.</text>
</comment>
<evidence type="ECO:0000256" key="6">
    <source>
        <dbReference type="HAMAP-Rule" id="MF_00922"/>
    </source>
</evidence>
<protein>
    <recommendedName>
        <fullName evidence="6">Outer membrane protein assembly factor BamD</fullName>
    </recommendedName>
</protein>
<feature type="chain" id="PRO_5009002270" description="Outer membrane protein assembly factor BamD" evidence="7">
    <location>
        <begin position="19"/>
        <end position="259"/>
    </location>
</feature>
<dbReference type="InterPro" id="IPR017689">
    <property type="entry name" value="BamD"/>
</dbReference>
<keyword evidence="3 6" id="KW-0564">Palmitate</keyword>
<keyword evidence="5 6" id="KW-0449">Lipoprotein</keyword>
<comment type="function">
    <text evidence="6">Part of the outer membrane protein assembly complex, which is involved in assembly and insertion of beta-barrel proteins into the outer membrane.</text>
</comment>
<dbReference type="Pfam" id="PF13525">
    <property type="entry name" value="YfiO"/>
    <property type="match status" value="1"/>
</dbReference>
<dbReference type="Proteomes" id="UP000078358">
    <property type="component" value="Unassembled WGS sequence"/>
</dbReference>
<dbReference type="SUPFAM" id="SSF48452">
    <property type="entry name" value="TPR-like"/>
    <property type="match status" value="1"/>
</dbReference>
<keyword evidence="1 6" id="KW-0732">Signal</keyword>
<dbReference type="EMBL" id="JACI01000001">
    <property type="protein sequence ID" value="OAQ15528.1"/>
    <property type="molecule type" value="Genomic_DNA"/>
</dbReference>
<comment type="similarity">
    <text evidence="6">Belongs to the BamD family.</text>
</comment>
<evidence type="ECO:0000256" key="2">
    <source>
        <dbReference type="ARBA" id="ARBA00023136"/>
    </source>
</evidence>
<dbReference type="PROSITE" id="PS51257">
    <property type="entry name" value="PROKAR_LIPOPROTEIN"/>
    <property type="match status" value="1"/>
</dbReference>
<dbReference type="HAMAP" id="MF_00922">
    <property type="entry name" value="OM_assembly_BamD"/>
    <property type="match status" value="1"/>
</dbReference>
<dbReference type="NCBIfam" id="TIGR03302">
    <property type="entry name" value="OM_YfiO"/>
    <property type="match status" value="1"/>
</dbReference>
<gene>
    <name evidence="6" type="primary">bamD</name>
    <name evidence="9" type="ORF">F480_03085</name>
</gene>
<dbReference type="AlphaFoldDB" id="A0A179D140"/>
<reference evidence="9 10" key="1">
    <citation type="submission" date="2014-01" db="EMBL/GenBank/DDBJ databases">
        <authorList>
            <person name="Zuccon D."/>
        </authorList>
    </citation>
    <scope>NUCLEOTIDE SEQUENCE [LARGE SCALE GENOMIC DNA]</scope>
    <source>
        <strain evidence="9 10">Y31</strain>
    </source>
</reference>
<evidence type="ECO:0000256" key="7">
    <source>
        <dbReference type="SAM" id="SignalP"/>
    </source>
</evidence>
<comment type="subunit">
    <text evidence="6">Part of the Bam complex.</text>
</comment>
<organism evidence="9 10">
    <name type="scientific">Bibersteinia trehalosi Y31</name>
    <dbReference type="NCBI Taxonomy" id="1261658"/>
    <lineage>
        <taxon>Bacteria</taxon>
        <taxon>Pseudomonadati</taxon>
        <taxon>Pseudomonadota</taxon>
        <taxon>Gammaproteobacteria</taxon>
        <taxon>Pasteurellales</taxon>
        <taxon>Pasteurellaceae</taxon>
        <taxon>Bibersteinia</taxon>
    </lineage>
</organism>
<dbReference type="GO" id="GO:0043165">
    <property type="term" value="P:Gram-negative-bacterium-type cell outer membrane assembly"/>
    <property type="evidence" value="ECO:0007669"/>
    <property type="project" value="UniProtKB-UniRule"/>
</dbReference>
<keyword evidence="2 6" id="KW-0472">Membrane</keyword>
<dbReference type="PATRIC" id="fig|1261658.3.peg.622"/>